<organism evidence="2 3">
    <name type="scientific">Rhodopirellula bahusiensis</name>
    <dbReference type="NCBI Taxonomy" id="2014065"/>
    <lineage>
        <taxon>Bacteria</taxon>
        <taxon>Pseudomonadati</taxon>
        <taxon>Planctomycetota</taxon>
        <taxon>Planctomycetia</taxon>
        <taxon>Pirellulales</taxon>
        <taxon>Pirellulaceae</taxon>
        <taxon>Rhodopirellula</taxon>
    </lineage>
</organism>
<proteinExistence type="predicted"/>
<evidence type="ECO:0000256" key="1">
    <source>
        <dbReference type="SAM" id="Phobius"/>
    </source>
</evidence>
<dbReference type="Proteomes" id="UP000225740">
    <property type="component" value="Unassembled WGS sequence"/>
</dbReference>
<keyword evidence="1" id="KW-0472">Membrane</keyword>
<gene>
    <name evidence="2" type="ORF">CEE69_15780</name>
</gene>
<evidence type="ECO:0000313" key="3">
    <source>
        <dbReference type="Proteomes" id="UP000225740"/>
    </source>
</evidence>
<keyword evidence="1" id="KW-1133">Transmembrane helix</keyword>
<evidence type="ECO:0000313" key="2">
    <source>
        <dbReference type="EMBL" id="PHQ34458.1"/>
    </source>
</evidence>
<dbReference type="GeneID" id="90609526"/>
<dbReference type="RefSeq" id="WP_099261601.1">
    <property type="nucleotide sequence ID" value="NZ_NIZW01000011.1"/>
</dbReference>
<sequence length="99" mass="10994">MLFLVIVAFVATTAFYAKARRSGLQPGRAAMMPFIVLGLFMVFAFFAGVAISQVVSLTQASNFTENAIRFMLNAFLIVGYLAFIRRNWSSLLSRMEDGI</sequence>
<dbReference type="EMBL" id="NIZW01000011">
    <property type="protein sequence ID" value="PHQ34458.1"/>
    <property type="molecule type" value="Genomic_DNA"/>
</dbReference>
<feature type="transmembrane region" description="Helical" evidence="1">
    <location>
        <begin position="67"/>
        <end position="84"/>
    </location>
</feature>
<reference evidence="2 3" key="1">
    <citation type="submission" date="2017-06" db="EMBL/GenBank/DDBJ databases">
        <title>Description of Rhodopirellula bahusiensis sp. nov.</title>
        <authorList>
            <person name="Kizina J."/>
            <person name="Harder J."/>
        </authorList>
    </citation>
    <scope>NUCLEOTIDE SEQUENCE [LARGE SCALE GENOMIC DNA]</scope>
    <source>
        <strain evidence="2 3">SWK21</strain>
    </source>
</reference>
<dbReference type="AlphaFoldDB" id="A0A2G1W605"/>
<accession>A0A2G1W605</accession>
<feature type="transmembrane region" description="Helical" evidence="1">
    <location>
        <begin position="29"/>
        <end position="55"/>
    </location>
</feature>
<name>A0A2G1W605_9BACT</name>
<protein>
    <submittedName>
        <fullName evidence="2">Uncharacterized protein</fullName>
    </submittedName>
</protein>
<comment type="caution">
    <text evidence="2">The sequence shown here is derived from an EMBL/GenBank/DDBJ whole genome shotgun (WGS) entry which is preliminary data.</text>
</comment>
<keyword evidence="1" id="KW-0812">Transmembrane</keyword>
<keyword evidence="3" id="KW-1185">Reference proteome</keyword>